<keyword evidence="5 16" id="KW-0548">Nucleotidyltransferase</keyword>
<accession>A0ABM9AN23</accession>
<dbReference type="PRINTS" id="PR00868">
    <property type="entry name" value="DNAPOLI"/>
</dbReference>
<keyword evidence="7" id="KW-0540">Nuclease</keyword>
<evidence type="ECO:0000256" key="10">
    <source>
        <dbReference type="ARBA" id="ARBA00022839"/>
    </source>
</evidence>
<dbReference type="InterPro" id="IPR002421">
    <property type="entry name" value="5-3_exonuclease"/>
</dbReference>
<dbReference type="Gene3D" id="1.10.150.20">
    <property type="entry name" value="5' to 3' exonuclease, C-terminal subdomain"/>
    <property type="match status" value="2"/>
</dbReference>
<dbReference type="NCBIfam" id="TIGR00593">
    <property type="entry name" value="pola"/>
    <property type="match status" value="1"/>
</dbReference>
<dbReference type="SUPFAM" id="SSF88723">
    <property type="entry name" value="PIN domain-like"/>
    <property type="match status" value="1"/>
</dbReference>
<dbReference type="InterPro" id="IPR036397">
    <property type="entry name" value="RNaseH_sf"/>
</dbReference>
<evidence type="ECO:0000256" key="16">
    <source>
        <dbReference type="RuleBase" id="RU004460"/>
    </source>
</evidence>
<feature type="region of interest" description="Disordered" evidence="17">
    <location>
        <begin position="287"/>
        <end position="312"/>
    </location>
</feature>
<dbReference type="NCBIfam" id="NF004397">
    <property type="entry name" value="PRK05755.1"/>
    <property type="match status" value="1"/>
</dbReference>
<evidence type="ECO:0000256" key="12">
    <source>
        <dbReference type="ARBA" id="ARBA00023125"/>
    </source>
</evidence>
<dbReference type="RefSeq" id="WP_238805280.1">
    <property type="nucleotide sequence ID" value="NZ_CAKLPY010000001.1"/>
</dbReference>
<dbReference type="Pfam" id="PF02739">
    <property type="entry name" value="5_3_exonuc_N"/>
    <property type="match status" value="1"/>
</dbReference>
<dbReference type="Proteomes" id="UP000837932">
    <property type="component" value="Unassembled WGS sequence"/>
</dbReference>
<keyword evidence="8 16" id="KW-0227">DNA damage</keyword>
<evidence type="ECO:0000313" key="22">
    <source>
        <dbReference type="Proteomes" id="UP000837932"/>
    </source>
</evidence>
<keyword evidence="9 16" id="KW-0378">Hydrolase</keyword>
<dbReference type="InterPro" id="IPR002562">
    <property type="entry name" value="3'-5'_exonuclease_dom"/>
</dbReference>
<dbReference type="InterPro" id="IPR002298">
    <property type="entry name" value="DNA_polymerase_A"/>
</dbReference>
<evidence type="ECO:0000256" key="15">
    <source>
        <dbReference type="NCBIfam" id="TIGR00593"/>
    </source>
</evidence>
<dbReference type="PANTHER" id="PTHR10133">
    <property type="entry name" value="DNA POLYMERASE I"/>
    <property type="match status" value="1"/>
</dbReference>
<evidence type="ECO:0000256" key="17">
    <source>
        <dbReference type="SAM" id="MobiDB-lite"/>
    </source>
</evidence>
<dbReference type="Gene3D" id="3.30.420.10">
    <property type="entry name" value="Ribonuclease H-like superfamily/Ribonuclease H"/>
    <property type="match status" value="1"/>
</dbReference>
<dbReference type="SUPFAM" id="SSF47807">
    <property type="entry name" value="5' to 3' exonuclease, C-terminal subdomain"/>
    <property type="match status" value="1"/>
</dbReference>
<dbReference type="EMBL" id="CAKLPY010000001">
    <property type="protein sequence ID" value="CAH0995015.1"/>
    <property type="molecule type" value="Genomic_DNA"/>
</dbReference>
<feature type="compositionally biased region" description="Polar residues" evidence="17">
    <location>
        <begin position="293"/>
        <end position="312"/>
    </location>
</feature>
<dbReference type="InterPro" id="IPR008918">
    <property type="entry name" value="HhH2"/>
</dbReference>
<proteinExistence type="inferred from homology"/>
<evidence type="ECO:0000259" key="18">
    <source>
        <dbReference type="SMART" id="SM00474"/>
    </source>
</evidence>
<dbReference type="CDD" id="cd08637">
    <property type="entry name" value="DNA_pol_A_pol_I_C"/>
    <property type="match status" value="1"/>
</dbReference>
<reference evidence="21" key="1">
    <citation type="submission" date="2021-12" db="EMBL/GenBank/DDBJ databases">
        <authorList>
            <person name="Rodrigo-Torres L."/>
            <person name="Arahal R. D."/>
            <person name="Lucena T."/>
        </authorList>
    </citation>
    <scope>NUCLEOTIDE SEQUENCE</scope>
    <source>
        <strain evidence="21">CECT 8858</strain>
    </source>
</reference>
<feature type="domain" description="5'-3' exonuclease" evidence="19">
    <location>
        <begin position="4"/>
        <end position="265"/>
    </location>
</feature>
<dbReference type="Pfam" id="PF01612">
    <property type="entry name" value="DNA_pol_A_exo1"/>
    <property type="match status" value="1"/>
</dbReference>
<dbReference type="InterPro" id="IPR029060">
    <property type="entry name" value="PIN-like_dom_sf"/>
</dbReference>
<organism evidence="21 22">
    <name type="scientific">Emticicia aquatica</name>
    <dbReference type="NCBI Taxonomy" id="1681835"/>
    <lineage>
        <taxon>Bacteria</taxon>
        <taxon>Pseudomonadati</taxon>
        <taxon>Bacteroidota</taxon>
        <taxon>Cytophagia</taxon>
        <taxon>Cytophagales</taxon>
        <taxon>Leadbetterellaceae</taxon>
        <taxon>Emticicia</taxon>
    </lineage>
</organism>
<dbReference type="EC" id="2.7.7.7" evidence="2 15"/>
<protein>
    <recommendedName>
        <fullName evidence="3 15">DNA polymerase I</fullName>
        <ecNumber evidence="2 15">2.7.7.7</ecNumber>
    </recommendedName>
</protein>
<keyword evidence="11 16" id="KW-0239">DNA-directed DNA polymerase</keyword>
<evidence type="ECO:0000256" key="7">
    <source>
        <dbReference type="ARBA" id="ARBA00022722"/>
    </source>
</evidence>
<evidence type="ECO:0000256" key="11">
    <source>
        <dbReference type="ARBA" id="ARBA00022932"/>
    </source>
</evidence>
<keyword evidence="6 16" id="KW-0235">DNA replication</keyword>
<dbReference type="InterPro" id="IPR012337">
    <property type="entry name" value="RNaseH-like_sf"/>
</dbReference>
<dbReference type="Gene3D" id="1.20.1060.10">
    <property type="entry name" value="Taq DNA Polymerase, Chain T, domain 4"/>
    <property type="match status" value="1"/>
</dbReference>
<evidence type="ECO:0000256" key="14">
    <source>
        <dbReference type="ARBA" id="ARBA00049244"/>
    </source>
</evidence>
<name>A0ABM9AN23_9BACT</name>
<dbReference type="InterPro" id="IPR020045">
    <property type="entry name" value="DNA_polI_H3TH"/>
</dbReference>
<evidence type="ECO:0000256" key="13">
    <source>
        <dbReference type="ARBA" id="ARBA00023204"/>
    </source>
</evidence>
<comment type="caution">
    <text evidence="21">The sequence shown here is derived from an EMBL/GenBank/DDBJ whole genome shotgun (WGS) entry which is preliminary data.</text>
</comment>
<keyword evidence="22" id="KW-1185">Reference proteome</keyword>
<sequence length="962" mass="108698">MPSKKLFLLDAMALIYRAHFAFVKAPRITSKGLNTSCVFGFANAILEVIQKEKPTHIGVAFDLPGGTFRNEMYPAYKANRQEQPEDITIAIPYVKKLVEAMDIPLLMVQGFEADDVIGTIAKKAAKADFEVFMMTPDKDYGQIVEEHVYLYKPAIFGKDVEIMGVKEICDRWGISRTEQIIDLLGLMGDAVDNIPGVPGVGEKTAAKLIAAYDSVEGLYENVDKLTGKLAETVKNNKEQAFLSKELARIDLNVPIEFDEDFLKISSPKVEILSPLLDELEFRTLRKRLLPDEPQTSGSSQTSASKKQDSTPINALKAKSGQQISMFEAMASPSQTTSEKIENQFFQEEIEENIYHESSIKDTISNKIHEYHLIDTPELRKSLIHYLSKQDEFCFDSETTSVDAVDAEIVGLSFAYRAGEAYYVPMPENQIEAQRIINEFKEVFENESISKIGQNIKYDLMILKNYGIELKGKMFDTMLAHYIIEPEQRHGMDYLSNIYLNYDPVSIETLIGKGKSQGSMRDVAAEKIKEYAAEDADVTLQLKSILQPKIVEYQQQKLLENVEMPLVNVLAGMEYEGVRIDMNALKEMSNVLDVDVKQIQSDIFSLAGQEFNVASPKQLGDILFDKLKLDSKAKKTKTGQYATGEEILSKLENEHEIVRKILDFRELVKLKNTYVDALPELISKKTGRIHTSYNQAVAATGRLSSTNPNLQNIPIRTPRGREIRKAFVPRNEDFLILSADYSQIELRIMAAFSEDESMLEAFNQGIDIHSTTASKVFKVSLADVTSDMRRKAKMVNFGIIYGISAFGLAQRLNIPRGEAKDIIDAYWVEFPKIKLFMDSTINKAREMKFVETILGRRRYLRDINSQNMTDRGFAERNAINAPIQGSAADMIKVAMIQIHDFIEKENLQSRMILQVHDELVFDAHRSEVDFLKTKVNELMCNAIPMAVKMETGMGIGENWLEAH</sequence>
<comment type="function">
    <text evidence="16">In addition to polymerase activity, this DNA polymerase exhibits 3'-5' and 5'-3' exonuclease activity.</text>
</comment>
<dbReference type="SMART" id="SM00474">
    <property type="entry name" value="35EXOc"/>
    <property type="match status" value="1"/>
</dbReference>
<evidence type="ECO:0000256" key="4">
    <source>
        <dbReference type="ARBA" id="ARBA00022679"/>
    </source>
</evidence>
<keyword evidence="13 16" id="KW-0234">DNA repair</keyword>
<dbReference type="SMART" id="SM00475">
    <property type="entry name" value="53EXOc"/>
    <property type="match status" value="1"/>
</dbReference>
<dbReference type="Gene3D" id="3.40.50.1010">
    <property type="entry name" value="5'-nuclease"/>
    <property type="match status" value="1"/>
</dbReference>
<evidence type="ECO:0000256" key="2">
    <source>
        <dbReference type="ARBA" id="ARBA00012417"/>
    </source>
</evidence>
<dbReference type="InterPro" id="IPR019760">
    <property type="entry name" value="DNA-dir_DNA_pol_A_CS"/>
</dbReference>
<dbReference type="CDD" id="cd09898">
    <property type="entry name" value="H3TH_53EXO"/>
    <property type="match status" value="1"/>
</dbReference>
<dbReference type="SUPFAM" id="SSF53098">
    <property type="entry name" value="Ribonuclease H-like"/>
    <property type="match status" value="1"/>
</dbReference>
<dbReference type="PANTHER" id="PTHR10133:SF27">
    <property type="entry name" value="DNA POLYMERASE NU"/>
    <property type="match status" value="1"/>
</dbReference>
<evidence type="ECO:0000256" key="6">
    <source>
        <dbReference type="ARBA" id="ARBA00022705"/>
    </source>
</evidence>
<feature type="domain" description="DNA-directed DNA polymerase family A palm" evidence="20">
    <location>
        <begin position="719"/>
        <end position="926"/>
    </location>
</feature>
<dbReference type="SMART" id="SM00279">
    <property type="entry name" value="HhH2"/>
    <property type="match status" value="1"/>
</dbReference>
<dbReference type="Pfam" id="PF01367">
    <property type="entry name" value="5_3_exonuc"/>
    <property type="match status" value="1"/>
</dbReference>
<dbReference type="InterPro" id="IPR020046">
    <property type="entry name" value="5-3_exonucl_a-hlix_arch_N"/>
</dbReference>
<keyword evidence="4 16" id="KW-0808">Transferase</keyword>
<dbReference type="SMART" id="SM00482">
    <property type="entry name" value="POLAc"/>
    <property type="match status" value="1"/>
</dbReference>
<keyword evidence="12 16" id="KW-0238">DNA-binding</keyword>
<evidence type="ECO:0000256" key="1">
    <source>
        <dbReference type="ARBA" id="ARBA00007705"/>
    </source>
</evidence>
<evidence type="ECO:0000259" key="19">
    <source>
        <dbReference type="SMART" id="SM00475"/>
    </source>
</evidence>
<dbReference type="Gene3D" id="3.30.70.370">
    <property type="match status" value="1"/>
</dbReference>
<gene>
    <name evidence="16 21" type="primary">polA</name>
    <name evidence="21" type="ORF">EMA8858_01135</name>
</gene>
<dbReference type="InterPro" id="IPR018320">
    <property type="entry name" value="DNA_polymerase_1"/>
</dbReference>
<dbReference type="GO" id="GO:0003887">
    <property type="term" value="F:DNA-directed DNA polymerase activity"/>
    <property type="evidence" value="ECO:0007669"/>
    <property type="project" value="UniProtKB-EC"/>
</dbReference>
<evidence type="ECO:0000256" key="3">
    <source>
        <dbReference type="ARBA" id="ARBA00020311"/>
    </source>
</evidence>
<comment type="catalytic activity">
    <reaction evidence="14 16">
        <text>DNA(n) + a 2'-deoxyribonucleoside 5'-triphosphate = DNA(n+1) + diphosphate</text>
        <dbReference type="Rhea" id="RHEA:22508"/>
        <dbReference type="Rhea" id="RHEA-COMP:17339"/>
        <dbReference type="Rhea" id="RHEA-COMP:17340"/>
        <dbReference type="ChEBI" id="CHEBI:33019"/>
        <dbReference type="ChEBI" id="CHEBI:61560"/>
        <dbReference type="ChEBI" id="CHEBI:173112"/>
        <dbReference type="EC" id="2.7.7.7"/>
    </reaction>
</comment>
<evidence type="ECO:0000256" key="9">
    <source>
        <dbReference type="ARBA" id="ARBA00022801"/>
    </source>
</evidence>
<evidence type="ECO:0000313" key="21">
    <source>
        <dbReference type="EMBL" id="CAH0995015.1"/>
    </source>
</evidence>
<evidence type="ECO:0000256" key="5">
    <source>
        <dbReference type="ARBA" id="ARBA00022695"/>
    </source>
</evidence>
<dbReference type="PROSITE" id="PS00447">
    <property type="entry name" value="DNA_POLYMERASE_A"/>
    <property type="match status" value="1"/>
</dbReference>
<keyword evidence="10 16" id="KW-0269">Exonuclease</keyword>
<dbReference type="Pfam" id="PF00476">
    <property type="entry name" value="DNA_pol_A"/>
    <property type="match status" value="1"/>
</dbReference>
<comment type="similarity">
    <text evidence="1 16">Belongs to the DNA polymerase type-A family.</text>
</comment>
<evidence type="ECO:0000256" key="8">
    <source>
        <dbReference type="ARBA" id="ARBA00022763"/>
    </source>
</evidence>
<feature type="domain" description="3'-5' exonuclease" evidence="18">
    <location>
        <begin position="370"/>
        <end position="550"/>
    </location>
</feature>
<dbReference type="InterPro" id="IPR043502">
    <property type="entry name" value="DNA/RNA_pol_sf"/>
</dbReference>
<dbReference type="CDD" id="cd09859">
    <property type="entry name" value="PIN_53EXO"/>
    <property type="match status" value="1"/>
</dbReference>
<dbReference type="SUPFAM" id="SSF56672">
    <property type="entry name" value="DNA/RNA polymerases"/>
    <property type="match status" value="1"/>
</dbReference>
<evidence type="ECO:0000259" key="20">
    <source>
        <dbReference type="SMART" id="SM00482"/>
    </source>
</evidence>
<dbReference type="InterPro" id="IPR036279">
    <property type="entry name" value="5-3_exonuclease_C_sf"/>
</dbReference>
<dbReference type="CDD" id="cd06139">
    <property type="entry name" value="DNA_polA_I_Ecoli_like_exo"/>
    <property type="match status" value="1"/>
</dbReference>
<dbReference type="InterPro" id="IPR001098">
    <property type="entry name" value="DNA-dir_DNA_pol_A_palm_dom"/>
</dbReference>